<reference evidence="8" key="1">
    <citation type="submission" date="2022-04" db="EMBL/GenBank/DDBJ databases">
        <title>Carnegiea gigantea Genome sequencing and assembly v2.</title>
        <authorList>
            <person name="Copetti D."/>
            <person name="Sanderson M.J."/>
            <person name="Burquez A."/>
            <person name="Wojciechowski M.F."/>
        </authorList>
    </citation>
    <scope>NUCLEOTIDE SEQUENCE</scope>
    <source>
        <strain evidence="8">SGP5-SGP5p</strain>
        <tissue evidence="8">Aerial part</tissue>
    </source>
</reference>
<keyword evidence="3 6" id="KW-0732">Signal</keyword>
<dbReference type="PANTHER" id="PTHR32411:SF55">
    <property type="entry name" value="CYSTEINE-RICH REPEAT SECRETORY PROTEIN 55"/>
    <property type="match status" value="1"/>
</dbReference>
<dbReference type="Gene3D" id="3.30.430.20">
    <property type="entry name" value="Gnk2 domain, C-X8-C-X2-C motif"/>
    <property type="match status" value="2"/>
</dbReference>
<organism evidence="8 9">
    <name type="scientific">Carnegiea gigantea</name>
    <dbReference type="NCBI Taxonomy" id="171969"/>
    <lineage>
        <taxon>Eukaryota</taxon>
        <taxon>Viridiplantae</taxon>
        <taxon>Streptophyta</taxon>
        <taxon>Embryophyta</taxon>
        <taxon>Tracheophyta</taxon>
        <taxon>Spermatophyta</taxon>
        <taxon>Magnoliopsida</taxon>
        <taxon>eudicotyledons</taxon>
        <taxon>Gunneridae</taxon>
        <taxon>Pentapetalae</taxon>
        <taxon>Caryophyllales</taxon>
        <taxon>Cactineae</taxon>
        <taxon>Cactaceae</taxon>
        <taxon>Cactoideae</taxon>
        <taxon>Echinocereeae</taxon>
        <taxon>Carnegiea</taxon>
    </lineage>
</organism>
<evidence type="ECO:0000256" key="1">
    <source>
        <dbReference type="ARBA" id="ARBA00004613"/>
    </source>
</evidence>
<comment type="caution">
    <text evidence="8">The sequence shown here is derived from an EMBL/GenBank/DDBJ whole genome shotgun (WGS) entry which is preliminary data.</text>
</comment>
<keyword evidence="2" id="KW-0964">Secreted</keyword>
<evidence type="ECO:0000313" key="8">
    <source>
        <dbReference type="EMBL" id="KAJ8451785.1"/>
    </source>
</evidence>
<dbReference type="PROSITE" id="PS51473">
    <property type="entry name" value="GNK2"/>
    <property type="match status" value="2"/>
</dbReference>
<evidence type="ECO:0000256" key="6">
    <source>
        <dbReference type="SAM" id="SignalP"/>
    </source>
</evidence>
<keyword evidence="4" id="KW-0677">Repeat</keyword>
<dbReference type="InterPro" id="IPR050581">
    <property type="entry name" value="CRR_secretory_protein"/>
</dbReference>
<dbReference type="Pfam" id="PF01657">
    <property type="entry name" value="Stress-antifung"/>
    <property type="match status" value="2"/>
</dbReference>
<keyword evidence="9" id="KW-1185">Reference proteome</keyword>
<feature type="domain" description="Gnk2-homologous" evidence="7">
    <location>
        <begin position="134"/>
        <end position="240"/>
    </location>
</feature>
<dbReference type="InterPro" id="IPR038408">
    <property type="entry name" value="GNK2_sf"/>
</dbReference>
<dbReference type="EMBL" id="JAKOGI010000007">
    <property type="protein sequence ID" value="KAJ8451785.1"/>
    <property type="molecule type" value="Genomic_DNA"/>
</dbReference>
<evidence type="ECO:0000256" key="2">
    <source>
        <dbReference type="ARBA" id="ARBA00022525"/>
    </source>
</evidence>
<dbReference type="CDD" id="cd23509">
    <property type="entry name" value="Gnk2-like"/>
    <property type="match status" value="2"/>
</dbReference>
<dbReference type="AlphaFoldDB" id="A0A9Q1QTJ4"/>
<feature type="domain" description="Gnk2-homologous" evidence="7">
    <location>
        <begin position="24"/>
        <end position="128"/>
    </location>
</feature>
<proteinExistence type="inferred from homology"/>
<evidence type="ECO:0000256" key="4">
    <source>
        <dbReference type="ARBA" id="ARBA00022737"/>
    </source>
</evidence>
<evidence type="ECO:0000259" key="7">
    <source>
        <dbReference type="PROSITE" id="PS51473"/>
    </source>
</evidence>
<evidence type="ECO:0000313" key="9">
    <source>
        <dbReference type="Proteomes" id="UP001153076"/>
    </source>
</evidence>
<name>A0A9Q1QTJ4_9CARY</name>
<accession>A0A9Q1QTJ4</accession>
<feature type="signal peptide" evidence="6">
    <location>
        <begin position="1"/>
        <end position="21"/>
    </location>
</feature>
<comment type="similarity">
    <text evidence="5">Belongs to the cysteine-rich repeat secretory protein family.</text>
</comment>
<dbReference type="PANTHER" id="PTHR32411">
    <property type="entry name" value="CYSTEINE-RICH REPEAT SECRETORY PROTEIN 38-RELATED"/>
    <property type="match status" value="1"/>
</dbReference>
<dbReference type="InterPro" id="IPR002902">
    <property type="entry name" value="GNK2"/>
</dbReference>
<evidence type="ECO:0000256" key="3">
    <source>
        <dbReference type="ARBA" id="ARBA00022729"/>
    </source>
</evidence>
<dbReference type="Proteomes" id="UP001153076">
    <property type="component" value="Unassembled WGS sequence"/>
</dbReference>
<dbReference type="GO" id="GO:0005576">
    <property type="term" value="C:extracellular region"/>
    <property type="evidence" value="ECO:0007669"/>
    <property type="project" value="UniProtKB-SubCell"/>
</dbReference>
<feature type="chain" id="PRO_5040375813" description="Gnk2-homologous domain-containing protein" evidence="6">
    <location>
        <begin position="22"/>
        <end position="288"/>
    </location>
</feature>
<evidence type="ECO:0000256" key="5">
    <source>
        <dbReference type="ARBA" id="ARBA00038515"/>
    </source>
</evidence>
<protein>
    <recommendedName>
        <fullName evidence="7">Gnk2-homologous domain-containing protein</fullName>
    </recommendedName>
</protein>
<dbReference type="OrthoDB" id="696781at2759"/>
<gene>
    <name evidence="8" type="ORF">Cgig2_007268</name>
</gene>
<sequence length="288" mass="31663">MASSFHFAVANLLLFFVLACSQMVPHGHYCNPHSSIPAGSPVSANIKNVLAAMTRASQLENLFSGFSSGVGANTVYGLANCRGDLNIRQYCIPCIQDAVQQIQKICLGKSDAQIWYDYCIVRYSRENFFGTFDGSRLATIRNPADYRDPPSLFSRLGPLFRNIINRVVDPANTGMVKAQTVLPSGVTLYGGALCTRDLRPVGCTLCLYTAVRHFDSFCKPKQGCRVFLSSCFVRYEIYRFTASLDAGFKKIPGQAIEKLIGDEFGQAKQHPAKLESVSLLLVYKVLGA</sequence>
<comment type="subcellular location">
    <subcellularLocation>
        <location evidence="1">Secreted</location>
    </subcellularLocation>
</comment>